<protein>
    <submittedName>
        <fullName evidence="2">Uncharacterized protein</fullName>
    </submittedName>
</protein>
<feature type="compositionally biased region" description="Acidic residues" evidence="1">
    <location>
        <begin position="243"/>
        <end position="256"/>
    </location>
</feature>
<evidence type="ECO:0000313" key="2">
    <source>
        <dbReference type="EMBL" id="KAK3682830.1"/>
    </source>
</evidence>
<reference evidence="2" key="1">
    <citation type="journal article" date="2023" name="Mol. Phylogenet. Evol.">
        <title>Genome-scale phylogeny and comparative genomics of the fungal order Sordariales.</title>
        <authorList>
            <person name="Hensen N."/>
            <person name="Bonometti L."/>
            <person name="Westerberg I."/>
            <person name="Brannstrom I.O."/>
            <person name="Guillou S."/>
            <person name="Cros-Aarteil S."/>
            <person name="Calhoun S."/>
            <person name="Haridas S."/>
            <person name="Kuo A."/>
            <person name="Mondo S."/>
            <person name="Pangilinan J."/>
            <person name="Riley R."/>
            <person name="LaButti K."/>
            <person name="Andreopoulos B."/>
            <person name="Lipzen A."/>
            <person name="Chen C."/>
            <person name="Yan M."/>
            <person name="Daum C."/>
            <person name="Ng V."/>
            <person name="Clum A."/>
            <person name="Steindorff A."/>
            <person name="Ohm R.A."/>
            <person name="Martin F."/>
            <person name="Silar P."/>
            <person name="Natvig D.O."/>
            <person name="Lalanne C."/>
            <person name="Gautier V."/>
            <person name="Ament-Velasquez S.L."/>
            <person name="Kruys A."/>
            <person name="Hutchinson M.I."/>
            <person name="Powell A.J."/>
            <person name="Barry K."/>
            <person name="Miller A.N."/>
            <person name="Grigoriev I.V."/>
            <person name="Debuchy R."/>
            <person name="Gladieux P."/>
            <person name="Hiltunen Thoren M."/>
            <person name="Johannesson H."/>
        </authorList>
    </citation>
    <scope>NUCLEOTIDE SEQUENCE</scope>
    <source>
        <strain evidence="2">CBS 314.62</strain>
    </source>
</reference>
<name>A0AAE1C8J6_9PEZI</name>
<feature type="compositionally biased region" description="Acidic residues" evidence="1">
    <location>
        <begin position="274"/>
        <end position="283"/>
    </location>
</feature>
<dbReference type="Proteomes" id="UP001270362">
    <property type="component" value="Unassembled WGS sequence"/>
</dbReference>
<accession>A0AAE1C8J6</accession>
<gene>
    <name evidence="2" type="ORF">B0T22DRAFT_444997</name>
</gene>
<evidence type="ECO:0000256" key="1">
    <source>
        <dbReference type="SAM" id="MobiDB-lite"/>
    </source>
</evidence>
<feature type="compositionally biased region" description="Gly residues" evidence="1">
    <location>
        <begin position="257"/>
        <end position="272"/>
    </location>
</feature>
<dbReference type="AlphaFoldDB" id="A0AAE1C8J6"/>
<feature type="region of interest" description="Disordered" evidence="1">
    <location>
        <begin position="236"/>
        <end position="301"/>
    </location>
</feature>
<proteinExistence type="predicted"/>
<keyword evidence="3" id="KW-1185">Reference proteome</keyword>
<organism evidence="2 3">
    <name type="scientific">Podospora appendiculata</name>
    <dbReference type="NCBI Taxonomy" id="314037"/>
    <lineage>
        <taxon>Eukaryota</taxon>
        <taxon>Fungi</taxon>
        <taxon>Dikarya</taxon>
        <taxon>Ascomycota</taxon>
        <taxon>Pezizomycotina</taxon>
        <taxon>Sordariomycetes</taxon>
        <taxon>Sordariomycetidae</taxon>
        <taxon>Sordariales</taxon>
        <taxon>Podosporaceae</taxon>
        <taxon>Podospora</taxon>
    </lineage>
</organism>
<reference evidence="2" key="2">
    <citation type="submission" date="2023-06" db="EMBL/GenBank/DDBJ databases">
        <authorList>
            <consortium name="Lawrence Berkeley National Laboratory"/>
            <person name="Haridas S."/>
            <person name="Hensen N."/>
            <person name="Bonometti L."/>
            <person name="Westerberg I."/>
            <person name="Brannstrom I.O."/>
            <person name="Guillou S."/>
            <person name="Cros-Aarteil S."/>
            <person name="Calhoun S."/>
            <person name="Kuo A."/>
            <person name="Mondo S."/>
            <person name="Pangilinan J."/>
            <person name="Riley R."/>
            <person name="Labutti K."/>
            <person name="Andreopoulos B."/>
            <person name="Lipzen A."/>
            <person name="Chen C."/>
            <person name="Yanf M."/>
            <person name="Daum C."/>
            <person name="Ng V."/>
            <person name="Clum A."/>
            <person name="Steindorff A."/>
            <person name="Ohm R."/>
            <person name="Martin F."/>
            <person name="Silar P."/>
            <person name="Natvig D."/>
            <person name="Lalanne C."/>
            <person name="Gautier V."/>
            <person name="Ament-Velasquez S.L."/>
            <person name="Kruys A."/>
            <person name="Hutchinson M.I."/>
            <person name="Powell A.J."/>
            <person name="Barry K."/>
            <person name="Miller A.N."/>
            <person name="Grigoriev I.V."/>
            <person name="Debuchy R."/>
            <person name="Gladieux P."/>
            <person name="Thoren M.H."/>
            <person name="Johannesson H."/>
        </authorList>
    </citation>
    <scope>NUCLEOTIDE SEQUENCE</scope>
    <source>
        <strain evidence="2">CBS 314.62</strain>
    </source>
</reference>
<dbReference type="EMBL" id="JAULSO010000005">
    <property type="protein sequence ID" value="KAK3682830.1"/>
    <property type="molecule type" value="Genomic_DNA"/>
</dbReference>
<comment type="caution">
    <text evidence="2">The sequence shown here is derived from an EMBL/GenBank/DDBJ whole genome shotgun (WGS) entry which is preliminary data.</text>
</comment>
<sequence>MMKSQASLRCRVATAHGASDIDIDTKNLNPTATPTNGNMNPAATVPTPDLDAEGHITINTTSTTTTTTTSPTPTPTPVPDACDLGTLCGNPQVLRHIRMPRAGNFCAPCRRTLLAHLRDAAAATHTPLTYGEKLDIALAQASDVAAVTKMGAECAFDIGRELGAVVCIAAVDHQKKMLKETVLPATKVAARSAGLGLRTAGQLLGSGVRGIYKGIVPGLKGLRMLEGKTRKKGEGRYLLAEGSAEDDGQGEEEAEEGGFGYGDDQGHDGGFGDYSDDSGDEVEWQLVENPHDRSARNGAEV</sequence>
<evidence type="ECO:0000313" key="3">
    <source>
        <dbReference type="Proteomes" id="UP001270362"/>
    </source>
</evidence>